<name>A0AAW2RLZ1_9LAMI</name>
<organism evidence="2">
    <name type="scientific">Sesamum angustifolium</name>
    <dbReference type="NCBI Taxonomy" id="2727405"/>
    <lineage>
        <taxon>Eukaryota</taxon>
        <taxon>Viridiplantae</taxon>
        <taxon>Streptophyta</taxon>
        <taxon>Embryophyta</taxon>
        <taxon>Tracheophyta</taxon>
        <taxon>Spermatophyta</taxon>
        <taxon>Magnoliopsida</taxon>
        <taxon>eudicotyledons</taxon>
        <taxon>Gunneridae</taxon>
        <taxon>Pentapetalae</taxon>
        <taxon>asterids</taxon>
        <taxon>lamiids</taxon>
        <taxon>Lamiales</taxon>
        <taxon>Pedaliaceae</taxon>
        <taxon>Sesamum</taxon>
    </lineage>
</organism>
<feature type="compositionally biased region" description="Acidic residues" evidence="1">
    <location>
        <begin position="177"/>
        <end position="204"/>
    </location>
</feature>
<evidence type="ECO:0000256" key="1">
    <source>
        <dbReference type="SAM" id="MobiDB-lite"/>
    </source>
</evidence>
<dbReference type="GO" id="GO:0000796">
    <property type="term" value="C:condensin complex"/>
    <property type="evidence" value="ECO:0007669"/>
    <property type="project" value="InterPro"/>
</dbReference>
<comment type="caution">
    <text evidence="2">The sequence shown here is derived from an EMBL/GenBank/DDBJ whole genome shotgun (WGS) entry which is preliminary data.</text>
</comment>
<reference evidence="2" key="2">
    <citation type="journal article" date="2024" name="Plant">
        <title>Genomic evolution and insights into agronomic trait innovations of Sesamum species.</title>
        <authorList>
            <person name="Miao H."/>
            <person name="Wang L."/>
            <person name="Qu L."/>
            <person name="Liu H."/>
            <person name="Sun Y."/>
            <person name="Le M."/>
            <person name="Wang Q."/>
            <person name="Wei S."/>
            <person name="Zheng Y."/>
            <person name="Lin W."/>
            <person name="Duan Y."/>
            <person name="Cao H."/>
            <person name="Xiong S."/>
            <person name="Wang X."/>
            <person name="Wei L."/>
            <person name="Li C."/>
            <person name="Ma Q."/>
            <person name="Ju M."/>
            <person name="Zhao R."/>
            <person name="Li G."/>
            <person name="Mu C."/>
            <person name="Tian Q."/>
            <person name="Mei H."/>
            <person name="Zhang T."/>
            <person name="Gao T."/>
            <person name="Zhang H."/>
        </authorList>
    </citation>
    <scope>NUCLEOTIDE SEQUENCE</scope>
    <source>
        <strain evidence="2">G01</strain>
    </source>
</reference>
<feature type="region of interest" description="Disordered" evidence="1">
    <location>
        <begin position="113"/>
        <end position="204"/>
    </location>
</feature>
<proteinExistence type="predicted"/>
<dbReference type="InterPro" id="IPR027165">
    <property type="entry name" value="CND3"/>
</dbReference>
<feature type="compositionally biased region" description="Low complexity" evidence="1">
    <location>
        <begin position="142"/>
        <end position="154"/>
    </location>
</feature>
<protein>
    <submittedName>
        <fullName evidence="2">Uncharacterized protein</fullName>
    </submittedName>
</protein>
<dbReference type="EMBL" id="JACGWK010000001">
    <property type="protein sequence ID" value="KAL0381088.1"/>
    <property type="molecule type" value="Genomic_DNA"/>
</dbReference>
<dbReference type="PANTHER" id="PTHR14418">
    <property type="entry name" value="CONDENSIN COMPLEX SUBUNIT 3-RELATED"/>
    <property type="match status" value="1"/>
</dbReference>
<dbReference type="PANTHER" id="PTHR14418:SF5">
    <property type="entry name" value="CONDENSIN COMPLEX SUBUNIT 3"/>
    <property type="match status" value="1"/>
</dbReference>
<evidence type="ECO:0000313" key="2">
    <source>
        <dbReference type="EMBL" id="KAL0381088.1"/>
    </source>
</evidence>
<reference evidence="2" key="1">
    <citation type="submission" date="2020-06" db="EMBL/GenBank/DDBJ databases">
        <authorList>
            <person name="Li T."/>
            <person name="Hu X."/>
            <person name="Zhang T."/>
            <person name="Song X."/>
            <person name="Zhang H."/>
            <person name="Dai N."/>
            <person name="Sheng W."/>
            <person name="Hou X."/>
            <person name="Wei L."/>
        </authorList>
    </citation>
    <scope>NUCLEOTIDE SEQUENCE</scope>
    <source>
        <strain evidence="2">G01</strain>
        <tissue evidence="2">Leaf</tissue>
    </source>
</reference>
<gene>
    <name evidence="2" type="ORF">Sangu_0173100</name>
</gene>
<dbReference type="GO" id="GO:0007076">
    <property type="term" value="P:mitotic chromosome condensation"/>
    <property type="evidence" value="ECO:0007669"/>
    <property type="project" value="InterPro"/>
</dbReference>
<dbReference type="AlphaFoldDB" id="A0AAW2RLZ1"/>
<sequence length="204" mass="22834">MKFPSFFGVASFHAKKTAAEKAYLAALCRILVLLEFRVSEQGAIKLMRKILNRVITSVATEKELTKELWRMAERLQAIDRHPDEKLSTEQTDLILGKLELAIKLDDGDCMEVPLTPAPHLTRQSRARRRAKDEESSSDDELSPTSVVPSNPPVSRSQRASKTAALSRMTAKTSIRIDEDDDEDEDDEDDAGLEVTSDDDSEPFD</sequence>
<dbReference type="GO" id="GO:0000793">
    <property type="term" value="C:condensed chromosome"/>
    <property type="evidence" value="ECO:0007669"/>
    <property type="project" value="TreeGrafter"/>
</dbReference>
<accession>A0AAW2RLZ1</accession>